<dbReference type="InterPro" id="IPR001670">
    <property type="entry name" value="ADH_Fe/GldA"/>
</dbReference>
<dbReference type="Pfam" id="PF25137">
    <property type="entry name" value="ADH_Fe_C"/>
    <property type="match status" value="1"/>
</dbReference>
<dbReference type="Pfam" id="PF00465">
    <property type="entry name" value="Fe-ADH"/>
    <property type="match status" value="1"/>
</dbReference>
<dbReference type="Gene3D" id="1.20.1090.10">
    <property type="entry name" value="Dehydroquinate synthase-like - alpha domain"/>
    <property type="match status" value="1"/>
</dbReference>
<evidence type="ECO:0000259" key="5">
    <source>
        <dbReference type="Pfam" id="PF25137"/>
    </source>
</evidence>
<evidence type="ECO:0000259" key="4">
    <source>
        <dbReference type="Pfam" id="PF00465"/>
    </source>
</evidence>
<dbReference type="InterPro" id="IPR018211">
    <property type="entry name" value="ADH_Fe_CS"/>
</dbReference>
<gene>
    <name evidence="6" type="ORF">METZ01_LOCUS52566</name>
</gene>
<sequence>MTEFNYYQPTEIRFGPGRLNEVGEAVAGYGKNCLLVTGANIPSLEPMFTQLLSSLREADVTVVHFDGVIPNPTTNTIKDGAMMAKTNNVDVVLGVGGGSSMDSAKAIAVEASHDGSAWDYLFYKNTQPTEKTLPIITVSTTSGTGSQVTQVAVITNSQKRDKSAIYHPNVYPRISIVDPELMISVPPKITAATGFDVFCHAFESMLHPAASLYTDLMAKEAITLVFCHLKVAMEKPTDIVSRSALAWADTLAGLCIANAGVTLPHGIGMAIGGMYPHVMHGETLALNYPAFTRFTYEDAISQFSFLGRILNGALGNDPDEKAAENACDELDNFLQRIEMWYGLSDFDIPEDELHDLAEQSLVLPDYKNNPKIPTLDETKALLLSCVSR</sequence>
<dbReference type="PROSITE" id="PS00913">
    <property type="entry name" value="ADH_IRON_1"/>
    <property type="match status" value="1"/>
</dbReference>
<dbReference type="PANTHER" id="PTHR11496:SF102">
    <property type="entry name" value="ALCOHOL DEHYDROGENASE 4"/>
    <property type="match status" value="1"/>
</dbReference>
<dbReference type="SUPFAM" id="SSF56796">
    <property type="entry name" value="Dehydroquinate synthase-like"/>
    <property type="match status" value="1"/>
</dbReference>
<keyword evidence="2" id="KW-0560">Oxidoreductase</keyword>
<dbReference type="GO" id="GO:0004022">
    <property type="term" value="F:alcohol dehydrogenase (NAD+) activity"/>
    <property type="evidence" value="ECO:0007669"/>
    <property type="project" value="TreeGrafter"/>
</dbReference>
<dbReference type="Gene3D" id="3.40.50.1970">
    <property type="match status" value="1"/>
</dbReference>
<evidence type="ECO:0000313" key="6">
    <source>
        <dbReference type="EMBL" id="SUZ99712.1"/>
    </source>
</evidence>
<evidence type="ECO:0000256" key="3">
    <source>
        <dbReference type="ARBA" id="ARBA00023027"/>
    </source>
</evidence>
<dbReference type="PANTHER" id="PTHR11496">
    <property type="entry name" value="ALCOHOL DEHYDROGENASE"/>
    <property type="match status" value="1"/>
</dbReference>
<dbReference type="CDD" id="cd08185">
    <property type="entry name" value="Fe-ADH-like"/>
    <property type="match status" value="1"/>
</dbReference>
<reference evidence="6" key="1">
    <citation type="submission" date="2018-05" db="EMBL/GenBank/DDBJ databases">
        <authorList>
            <person name="Lanie J.A."/>
            <person name="Ng W.-L."/>
            <person name="Kazmierczak K.M."/>
            <person name="Andrzejewski T.M."/>
            <person name="Davidsen T.M."/>
            <person name="Wayne K.J."/>
            <person name="Tettelin H."/>
            <person name="Glass J.I."/>
            <person name="Rusch D."/>
            <person name="Podicherti R."/>
            <person name="Tsui H.-C.T."/>
            <person name="Winkler M.E."/>
        </authorList>
    </citation>
    <scope>NUCLEOTIDE SEQUENCE</scope>
</reference>
<dbReference type="InterPro" id="IPR056798">
    <property type="entry name" value="ADH_Fe_C"/>
</dbReference>
<dbReference type="AlphaFoldDB" id="A0A381S6I3"/>
<proteinExistence type="inferred from homology"/>
<dbReference type="InterPro" id="IPR039697">
    <property type="entry name" value="Alcohol_dehydrogenase_Fe"/>
</dbReference>
<organism evidence="6">
    <name type="scientific">marine metagenome</name>
    <dbReference type="NCBI Taxonomy" id="408172"/>
    <lineage>
        <taxon>unclassified sequences</taxon>
        <taxon>metagenomes</taxon>
        <taxon>ecological metagenomes</taxon>
    </lineage>
</organism>
<keyword evidence="3" id="KW-0520">NAD</keyword>
<feature type="domain" description="Alcohol dehydrogenase iron-type/glycerol dehydrogenase GldA" evidence="4">
    <location>
        <begin position="9"/>
        <end position="179"/>
    </location>
</feature>
<dbReference type="EMBL" id="UINC01002730">
    <property type="protein sequence ID" value="SUZ99712.1"/>
    <property type="molecule type" value="Genomic_DNA"/>
</dbReference>
<evidence type="ECO:0000256" key="2">
    <source>
        <dbReference type="ARBA" id="ARBA00023002"/>
    </source>
</evidence>
<comment type="similarity">
    <text evidence="1">Belongs to the iron-containing alcohol dehydrogenase family.</text>
</comment>
<feature type="domain" description="Fe-containing alcohol dehydrogenase-like C-terminal" evidence="5">
    <location>
        <begin position="190"/>
        <end position="383"/>
    </location>
</feature>
<dbReference type="FunFam" id="3.40.50.1970:FF:000003">
    <property type="entry name" value="Alcohol dehydrogenase, iron-containing"/>
    <property type="match status" value="1"/>
</dbReference>
<name>A0A381S6I3_9ZZZZ</name>
<protein>
    <submittedName>
        <fullName evidence="6">Uncharacterized protein</fullName>
    </submittedName>
</protein>
<evidence type="ECO:0000256" key="1">
    <source>
        <dbReference type="ARBA" id="ARBA00007358"/>
    </source>
</evidence>
<accession>A0A381S6I3</accession>
<dbReference type="GO" id="GO:0046872">
    <property type="term" value="F:metal ion binding"/>
    <property type="evidence" value="ECO:0007669"/>
    <property type="project" value="InterPro"/>
</dbReference>